<reference evidence="1 2" key="2">
    <citation type="submission" date="2018-11" db="EMBL/GenBank/DDBJ databases">
        <authorList>
            <consortium name="Pathogen Informatics"/>
        </authorList>
    </citation>
    <scope>NUCLEOTIDE SEQUENCE [LARGE SCALE GENOMIC DNA]</scope>
</reference>
<proteinExistence type="predicted"/>
<evidence type="ECO:0000313" key="3">
    <source>
        <dbReference type="WBParaSite" id="HNAJ_0000553601-mRNA-1"/>
    </source>
</evidence>
<accession>A0A0R3TEP7</accession>
<dbReference type="AlphaFoldDB" id="A0A0R3TEP7"/>
<name>A0A0R3TEP7_RODNA</name>
<dbReference type="Proteomes" id="UP000278807">
    <property type="component" value="Unassembled WGS sequence"/>
</dbReference>
<sequence length="81" mass="9253">MLVAPETLEGLRLPTAMQSLQFGIHGEPTDGRGFFDRVRERIRRYARVRRQGQGQGRGRGSWEHVPIPYAVVATEVKYFVP</sequence>
<dbReference type="WBParaSite" id="HNAJ_0000553601-mRNA-1">
    <property type="protein sequence ID" value="HNAJ_0000553601-mRNA-1"/>
    <property type="gene ID" value="HNAJ_0000553601"/>
</dbReference>
<gene>
    <name evidence="1" type="ORF">HNAJ_LOCUS5534</name>
</gene>
<evidence type="ECO:0000313" key="1">
    <source>
        <dbReference type="EMBL" id="VDO01394.1"/>
    </source>
</evidence>
<protein>
    <submittedName>
        <fullName evidence="3">DUF5753 domain-containing protein</fullName>
    </submittedName>
</protein>
<reference evidence="3" key="1">
    <citation type="submission" date="2017-02" db="UniProtKB">
        <authorList>
            <consortium name="WormBaseParasite"/>
        </authorList>
    </citation>
    <scope>IDENTIFICATION</scope>
</reference>
<keyword evidence="2" id="KW-1185">Reference proteome</keyword>
<organism evidence="3">
    <name type="scientific">Rodentolepis nana</name>
    <name type="common">Dwarf tapeworm</name>
    <name type="synonym">Hymenolepis nana</name>
    <dbReference type="NCBI Taxonomy" id="102285"/>
    <lineage>
        <taxon>Eukaryota</taxon>
        <taxon>Metazoa</taxon>
        <taxon>Spiralia</taxon>
        <taxon>Lophotrochozoa</taxon>
        <taxon>Platyhelminthes</taxon>
        <taxon>Cestoda</taxon>
        <taxon>Eucestoda</taxon>
        <taxon>Cyclophyllidea</taxon>
        <taxon>Hymenolepididae</taxon>
        <taxon>Rodentolepis</taxon>
    </lineage>
</organism>
<dbReference type="EMBL" id="UZAE01004864">
    <property type="protein sequence ID" value="VDO01394.1"/>
    <property type="molecule type" value="Genomic_DNA"/>
</dbReference>
<evidence type="ECO:0000313" key="2">
    <source>
        <dbReference type="Proteomes" id="UP000278807"/>
    </source>
</evidence>